<dbReference type="InterPro" id="IPR019657">
    <property type="entry name" value="ComFB"/>
</dbReference>
<reference evidence="1" key="1">
    <citation type="submission" date="2018-06" db="EMBL/GenBank/DDBJ databases">
        <authorList>
            <person name="Zhirakovskaya E."/>
        </authorList>
    </citation>
    <scope>NUCLEOTIDE SEQUENCE</scope>
</reference>
<gene>
    <name evidence="1" type="ORF">MNBD_GAMMA10-746</name>
</gene>
<sequence length="100" mass="11988">MDFTSIHNYYEHLVIDYLQTDVIPRVNNKSGVEDRSTDFFLDVACYALSKLPSRYMRHEIDMAFYMEQDERIQMVSVVKKTVDEAVEFITENFNKDERYE</sequence>
<dbReference type="Pfam" id="PF10719">
    <property type="entry name" value="ComFB"/>
    <property type="match status" value="1"/>
</dbReference>
<evidence type="ECO:0008006" key="2">
    <source>
        <dbReference type="Google" id="ProtNLM"/>
    </source>
</evidence>
<dbReference type="AlphaFoldDB" id="A0A3B0Y3M9"/>
<evidence type="ECO:0000313" key="1">
    <source>
        <dbReference type="EMBL" id="VAW68739.1"/>
    </source>
</evidence>
<dbReference type="EMBL" id="UOFJ01000362">
    <property type="protein sequence ID" value="VAW68739.1"/>
    <property type="molecule type" value="Genomic_DNA"/>
</dbReference>
<name>A0A3B0Y3M9_9ZZZZ</name>
<accession>A0A3B0Y3M9</accession>
<protein>
    <recommendedName>
        <fullName evidence="2">Competence protein ComFB</fullName>
    </recommendedName>
</protein>
<organism evidence="1">
    <name type="scientific">hydrothermal vent metagenome</name>
    <dbReference type="NCBI Taxonomy" id="652676"/>
    <lineage>
        <taxon>unclassified sequences</taxon>
        <taxon>metagenomes</taxon>
        <taxon>ecological metagenomes</taxon>
    </lineage>
</organism>
<proteinExistence type="predicted"/>